<comment type="caution">
    <text evidence="4">The sequence shown here is derived from an EMBL/GenBank/DDBJ whole genome shotgun (WGS) entry which is preliminary data.</text>
</comment>
<dbReference type="SUPFAM" id="SSF52540">
    <property type="entry name" value="P-loop containing nucleoside triphosphate hydrolases"/>
    <property type="match status" value="1"/>
</dbReference>
<name>A0A179C9W7_9LACO</name>
<keyword evidence="4" id="KW-0378">Hydrolase</keyword>
<feature type="domain" description="Helicase ATP-binding" evidence="2">
    <location>
        <begin position="226"/>
        <end position="378"/>
    </location>
</feature>
<dbReference type="GO" id="GO:0006793">
    <property type="term" value="P:phosphorus metabolic process"/>
    <property type="evidence" value="ECO:0007669"/>
    <property type="project" value="UniProtKB-ARBA"/>
</dbReference>
<dbReference type="Pfam" id="PF11907">
    <property type="entry name" value="DUF3427"/>
    <property type="match status" value="1"/>
</dbReference>
<evidence type="ECO:0000259" key="2">
    <source>
        <dbReference type="PROSITE" id="PS51192"/>
    </source>
</evidence>
<dbReference type="GO" id="GO:0003677">
    <property type="term" value="F:DNA binding"/>
    <property type="evidence" value="ECO:0007669"/>
    <property type="project" value="InterPro"/>
</dbReference>
<dbReference type="InterPro" id="IPR025202">
    <property type="entry name" value="PLD-like_dom"/>
</dbReference>
<dbReference type="Pfam" id="PF26350">
    <property type="entry name" value="DUF8090"/>
    <property type="match status" value="1"/>
</dbReference>
<feature type="domain" description="Helicase C-terminal" evidence="3">
    <location>
        <begin position="427"/>
        <end position="575"/>
    </location>
</feature>
<proteinExistence type="predicted"/>
<dbReference type="SMART" id="SM00490">
    <property type="entry name" value="HELICc"/>
    <property type="match status" value="1"/>
</dbReference>
<dbReference type="CDD" id="cd18032">
    <property type="entry name" value="DEXHc_RE_I_III_res"/>
    <property type="match status" value="1"/>
</dbReference>
<dbReference type="GO" id="GO:0005829">
    <property type="term" value="C:cytosol"/>
    <property type="evidence" value="ECO:0007669"/>
    <property type="project" value="TreeGrafter"/>
</dbReference>
<dbReference type="PROSITE" id="PS50035">
    <property type="entry name" value="PLD"/>
    <property type="match status" value="1"/>
</dbReference>
<dbReference type="RefSeq" id="WP_064208756.1">
    <property type="nucleotide sequence ID" value="NZ_LVKC01000005.1"/>
</dbReference>
<dbReference type="Gene3D" id="3.30.870.10">
    <property type="entry name" value="Endonuclease Chain A"/>
    <property type="match status" value="1"/>
</dbReference>
<dbReference type="Proteomes" id="UP000078520">
    <property type="component" value="Unassembled WGS sequence"/>
</dbReference>
<dbReference type="InterPro" id="IPR014001">
    <property type="entry name" value="Helicase_ATP-bd"/>
</dbReference>
<accession>A0A179C9W7</accession>
<dbReference type="Pfam" id="PF00271">
    <property type="entry name" value="Helicase_C"/>
    <property type="match status" value="1"/>
</dbReference>
<dbReference type="CDD" id="cd18799">
    <property type="entry name" value="SF2_C_EcoAI-like"/>
    <property type="match status" value="1"/>
</dbReference>
<dbReference type="InterPro" id="IPR058403">
    <property type="entry name" value="DUF8090"/>
</dbReference>
<evidence type="ECO:0000313" key="5">
    <source>
        <dbReference type="Proteomes" id="UP000078520"/>
    </source>
</evidence>
<dbReference type="GO" id="GO:0005524">
    <property type="term" value="F:ATP binding"/>
    <property type="evidence" value="ECO:0007669"/>
    <property type="project" value="InterPro"/>
</dbReference>
<dbReference type="PROSITE" id="PS51192">
    <property type="entry name" value="HELICASE_ATP_BIND_1"/>
    <property type="match status" value="1"/>
</dbReference>
<dbReference type="GO" id="GO:0004519">
    <property type="term" value="F:endonuclease activity"/>
    <property type="evidence" value="ECO:0007669"/>
    <property type="project" value="UniProtKB-KW"/>
</dbReference>
<gene>
    <name evidence="4" type="ORF">A3O14_05120</name>
</gene>
<keyword evidence="4" id="KW-0540">Nuclease</keyword>
<dbReference type="InterPro" id="IPR001650">
    <property type="entry name" value="Helicase_C-like"/>
</dbReference>
<dbReference type="InterPro" id="IPR001736">
    <property type="entry name" value="PLipase_D/transphosphatidylase"/>
</dbReference>
<dbReference type="SMART" id="SM00487">
    <property type="entry name" value="DEXDc"/>
    <property type="match status" value="1"/>
</dbReference>
<dbReference type="InterPro" id="IPR027417">
    <property type="entry name" value="P-loop_NTPase"/>
</dbReference>
<sequence length="958" mass="109551">MEKQFFNQILTNSLIQENSNHSNQYLAPQIITNQPHDCLWQHLKYELLHCKEFKWAVAFITRDMLTPLKVVLKELATKGVHGALITGTYLGFNEPAVFRELMKISNLDVRIVTAPGFHAKGYFFDYDEYQTAYIGSANFTRSALIQNQEWNLRLTSMHQGQFVNQLNQEFDRLLQQSFPLTDDWIDEYQENYVKPQRPGSSSRTGQSTSITPNKMQAAALNELDDLYYQQHASRGLIVSATGTGKTYLAALWTKKFRPHRFLFVVHREQILLKAKESFYKVIGGAKDDFGILSGNQHHAEAKYVFATVQTISQMEKMKQFAPDEFDLIIIDEAHHAAAKNYQSLLNYFKPQFWLGMTATPERMDNQDVFQLFDYNLAYEIRLQDALENNMLCPFHYVGVADYEINGQLIDDTASLKHLTATERVDYVLDQLDYYGDNGQPIAGLVFCSRTAEATQLAEIFTQKGHPAKALTNQSSATERSKVIALLEKHQIEYIITVDLFNEGVDIPCLNQIVMLRSTQSSIVFTQQLGRGLRKYPGKDFVTVIDFIGNYRNNYLIPIALYGDNDGDPDRLKSELLTEDLVGVSTINFTSISKQVILDSLAKVKLNSLQTFKTEYLNLKQQLGRVPLLMDYQKFGTVSARPFIENPRLNNYAEFLGKMGANIQLSEYQNQVLTFITKELANGKRPHELIVLRELIAHEHIAFDQLKQIFNLQHVYVNDAVIQSVIQVLSLAFFDVKAGKTTRKAQYGDHSLIQTDLLEISLSSAFKHALTQNGTDFKRLVNDAIKVGLDFNQHYDNQAQFTMYQSYSRKDVCRLLNWEKDVSAPLYGYRVTDEVCPIFITYHKSDDERQRSARYQNDFTANSVIKWYTRSPRHLTSNEVQKLLRGVDQGNQQTRTEIFIKRNDAAGKEFSYVGEGEIIPGSAHEEKIASNRGREKTVVAMEIRLKTPLTLAAAQKITD</sequence>
<dbReference type="Pfam" id="PF04851">
    <property type="entry name" value="ResIII"/>
    <property type="match status" value="1"/>
</dbReference>
<feature type="domain" description="PLD phosphodiesterase" evidence="1">
    <location>
        <begin position="118"/>
        <end position="143"/>
    </location>
</feature>
<dbReference type="CDD" id="cd09204">
    <property type="entry name" value="PLDc_N_DEXD_b2"/>
    <property type="match status" value="1"/>
</dbReference>
<dbReference type="Gene3D" id="3.40.50.300">
    <property type="entry name" value="P-loop containing nucleotide triphosphate hydrolases"/>
    <property type="match status" value="2"/>
</dbReference>
<dbReference type="PANTHER" id="PTHR47396">
    <property type="entry name" value="TYPE I RESTRICTION ENZYME ECOKI R PROTEIN"/>
    <property type="match status" value="1"/>
</dbReference>
<dbReference type="SUPFAM" id="SSF56024">
    <property type="entry name" value="Phospholipase D/nuclease"/>
    <property type="match status" value="1"/>
</dbReference>
<organism evidence="4 5">
    <name type="scientific">Ligilactobacillus aviarius</name>
    <dbReference type="NCBI Taxonomy" id="1606"/>
    <lineage>
        <taxon>Bacteria</taxon>
        <taxon>Bacillati</taxon>
        <taxon>Bacillota</taxon>
        <taxon>Bacilli</taxon>
        <taxon>Lactobacillales</taxon>
        <taxon>Lactobacillaceae</taxon>
        <taxon>Ligilactobacillus</taxon>
    </lineage>
</organism>
<keyword evidence="4" id="KW-0255">Endonuclease</keyword>
<dbReference type="InterPro" id="IPR006935">
    <property type="entry name" value="Helicase/UvrB_N"/>
</dbReference>
<dbReference type="AlphaFoldDB" id="A0A179C9W7"/>
<protein>
    <submittedName>
        <fullName evidence="4">NgoFVII family restriction endonuclease</fullName>
    </submittedName>
</protein>
<evidence type="ECO:0000259" key="3">
    <source>
        <dbReference type="PROSITE" id="PS51194"/>
    </source>
</evidence>
<evidence type="ECO:0000259" key="1">
    <source>
        <dbReference type="PROSITE" id="PS50035"/>
    </source>
</evidence>
<dbReference type="PANTHER" id="PTHR47396:SF1">
    <property type="entry name" value="ATP-DEPENDENT HELICASE IRC3-RELATED"/>
    <property type="match status" value="1"/>
</dbReference>
<dbReference type="PROSITE" id="PS51194">
    <property type="entry name" value="HELICASE_CTER"/>
    <property type="match status" value="1"/>
</dbReference>
<dbReference type="GO" id="GO:0016787">
    <property type="term" value="F:hydrolase activity"/>
    <property type="evidence" value="ECO:0007669"/>
    <property type="project" value="InterPro"/>
</dbReference>
<dbReference type="Pfam" id="PF13091">
    <property type="entry name" value="PLDc_2"/>
    <property type="match status" value="1"/>
</dbReference>
<dbReference type="InterPro" id="IPR021835">
    <property type="entry name" value="DUF3427"/>
</dbReference>
<reference evidence="5" key="1">
    <citation type="submission" date="2016-03" db="EMBL/GenBank/DDBJ databases">
        <authorList>
            <person name="Johnson T.J."/>
            <person name="Youmans B."/>
            <person name="Case K."/>
            <person name="Noll S."/>
        </authorList>
    </citation>
    <scope>NUCLEOTIDE SEQUENCE [LARGE SCALE GENOMIC DNA]</scope>
    <source>
        <strain evidence="5">UMNLAv8</strain>
    </source>
</reference>
<dbReference type="EMBL" id="LVKI01000019">
    <property type="protein sequence ID" value="OAQ07991.1"/>
    <property type="molecule type" value="Genomic_DNA"/>
</dbReference>
<evidence type="ECO:0000313" key="4">
    <source>
        <dbReference type="EMBL" id="OAQ07991.1"/>
    </source>
</evidence>
<dbReference type="InterPro" id="IPR050742">
    <property type="entry name" value="Helicase_Restrict-Modif_Enz"/>
</dbReference>